<dbReference type="Proteomes" id="UP000334820">
    <property type="component" value="Unassembled WGS sequence"/>
</dbReference>
<gene>
    <name evidence="1" type="ORF">KTAU_42750</name>
</gene>
<protein>
    <submittedName>
        <fullName evidence="1">Uncharacterized protein</fullName>
    </submittedName>
</protein>
<reference evidence="1 2" key="1">
    <citation type="journal article" date="2019" name="Int. J. Syst. Evol. Microbiol.">
        <title>Thermogemmatispora aurantia sp. nov. and Thermogemmatispora argillosa sp. nov., within the class Ktedonobacteria, and emended description of the genus Thermogemmatispora.</title>
        <authorList>
            <person name="Zheng Y."/>
            <person name="Wang C.M."/>
            <person name="Sakai Y."/>
            <person name="Abe K."/>
            <person name="Yokota A."/>
            <person name="Yabe S."/>
        </authorList>
    </citation>
    <scope>NUCLEOTIDE SEQUENCE [LARGE SCALE GENOMIC DNA]</scope>
    <source>
        <strain evidence="1 2">A1-2</strain>
    </source>
</reference>
<dbReference type="AlphaFoldDB" id="A0A5J4KHD9"/>
<evidence type="ECO:0000313" key="1">
    <source>
        <dbReference type="EMBL" id="GER85641.1"/>
    </source>
</evidence>
<dbReference type="RefSeq" id="WP_151730083.1">
    <property type="nucleotide sequence ID" value="NZ_BKZV01000009.1"/>
</dbReference>
<accession>A0A5J4KHD9</accession>
<dbReference type="EMBL" id="BKZV01000009">
    <property type="protein sequence ID" value="GER85641.1"/>
    <property type="molecule type" value="Genomic_DNA"/>
</dbReference>
<proteinExistence type="predicted"/>
<comment type="caution">
    <text evidence="1">The sequence shown here is derived from an EMBL/GenBank/DDBJ whole genome shotgun (WGS) entry which is preliminary data.</text>
</comment>
<name>A0A5J4KHD9_9CHLR</name>
<sequence length="164" mass="17720">MQQQTRPFPATRVADSPAFASFTLLLALALIFILISACGQPPRNPTSVLACGTVTSTEAVSKNASETWQAMRAGTCFLHAYQQCQAATLIYVDQDRLLRQDQQRTVVRTLTVEAASCQVSETLQEASSSTTSLCERVEGLRGALRLVSCGVDGTFYLILDAAIQ</sequence>
<evidence type="ECO:0000313" key="2">
    <source>
        <dbReference type="Proteomes" id="UP000334820"/>
    </source>
</evidence>
<keyword evidence="2" id="KW-1185">Reference proteome</keyword>
<organism evidence="1 2">
    <name type="scientific">Thermogemmatispora aurantia</name>
    <dbReference type="NCBI Taxonomy" id="2045279"/>
    <lineage>
        <taxon>Bacteria</taxon>
        <taxon>Bacillati</taxon>
        <taxon>Chloroflexota</taxon>
        <taxon>Ktedonobacteria</taxon>
        <taxon>Thermogemmatisporales</taxon>
        <taxon>Thermogemmatisporaceae</taxon>
        <taxon>Thermogemmatispora</taxon>
    </lineage>
</organism>